<keyword evidence="3" id="KW-1185">Reference proteome</keyword>
<protein>
    <submittedName>
        <fullName evidence="2">Uncharacterized protein</fullName>
    </submittedName>
</protein>
<sequence>MKGSLTLVLLFYIISFSYAQTDPKKGMTYDKENSMYYRISNDEQYLYLNFYKDEYASKVTNLGGIKIFFNTTSKKDTINVPNVVYPVYAYPNKDFEVIVARGFTGVPDRKMSVYNKYGITAEAKYKEISGKSKYEKDYSIFKGKISIPRSVLKSNNNTLSIMVLLRGVRLQPLPVGATLGTLMNTTPEEDIYFSNIQNWSHNWINYDLK</sequence>
<evidence type="ECO:0000256" key="1">
    <source>
        <dbReference type="SAM" id="SignalP"/>
    </source>
</evidence>
<dbReference type="AlphaFoldDB" id="U2HY25"/>
<reference evidence="2 3" key="1">
    <citation type="journal article" date="2013" name="Genome Announc.">
        <title>The Draft Genome Sequence of Sphingomonas paucimobilis Strain HER1398 (Proteobacteria), Host to the Giant PAU Phage, Indicates That It Is a Member of the Genus Sphingobacterium (Bacteroidetes).</title>
        <authorList>
            <person name="White R.A.III."/>
            <person name="Suttle C.A."/>
        </authorList>
    </citation>
    <scope>NUCLEOTIDE SEQUENCE [LARGE SCALE GENOMIC DNA]</scope>
    <source>
        <strain evidence="2 3">HER1398</strain>
    </source>
</reference>
<dbReference type="RefSeq" id="WP_021069538.1">
    <property type="nucleotide sequence ID" value="NZ_ATDL01000009.1"/>
</dbReference>
<proteinExistence type="predicted"/>
<dbReference type="EMBL" id="ATDL01000009">
    <property type="protein sequence ID" value="ERJ60160.1"/>
    <property type="molecule type" value="Genomic_DNA"/>
</dbReference>
<feature type="chain" id="PRO_5004629142" evidence="1">
    <location>
        <begin position="20"/>
        <end position="209"/>
    </location>
</feature>
<name>U2HY25_9SPHI</name>
<gene>
    <name evidence="2" type="ORF">M472_15460</name>
</gene>
<organism evidence="2 3">
    <name type="scientific">Sphingobacterium paucimobilis HER1398</name>
    <dbReference type="NCBI Taxonomy" id="1346330"/>
    <lineage>
        <taxon>Bacteria</taxon>
        <taxon>Pseudomonadati</taxon>
        <taxon>Bacteroidota</taxon>
        <taxon>Sphingobacteriia</taxon>
        <taxon>Sphingobacteriales</taxon>
        <taxon>Sphingobacteriaceae</taxon>
        <taxon>Sphingobacterium</taxon>
    </lineage>
</organism>
<comment type="caution">
    <text evidence="2">The sequence shown here is derived from an EMBL/GenBank/DDBJ whole genome shotgun (WGS) entry which is preliminary data.</text>
</comment>
<dbReference type="STRING" id="1346330.M472_15460"/>
<keyword evidence="1" id="KW-0732">Signal</keyword>
<dbReference type="OrthoDB" id="792194at2"/>
<feature type="signal peptide" evidence="1">
    <location>
        <begin position="1"/>
        <end position="19"/>
    </location>
</feature>
<dbReference type="Proteomes" id="UP000016584">
    <property type="component" value="Unassembled WGS sequence"/>
</dbReference>
<dbReference type="PATRIC" id="fig|1346330.5.peg.1358"/>
<evidence type="ECO:0000313" key="3">
    <source>
        <dbReference type="Proteomes" id="UP000016584"/>
    </source>
</evidence>
<accession>U2HY25</accession>
<evidence type="ECO:0000313" key="2">
    <source>
        <dbReference type="EMBL" id="ERJ60160.1"/>
    </source>
</evidence>